<dbReference type="Proteomes" id="UP001596067">
    <property type="component" value="Unassembled WGS sequence"/>
</dbReference>
<feature type="transmembrane region" description="Helical" evidence="1">
    <location>
        <begin position="181"/>
        <end position="202"/>
    </location>
</feature>
<keyword evidence="3" id="KW-1185">Reference proteome</keyword>
<evidence type="ECO:0000313" key="3">
    <source>
        <dbReference type="Proteomes" id="UP001596067"/>
    </source>
</evidence>
<comment type="caution">
    <text evidence="2">The sequence shown here is derived from an EMBL/GenBank/DDBJ whole genome shotgun (WGS) entry which is preliminary data.</text>
</comment>
<keyword evidence="1" id="KW-0812">Transmembrane</keyword>
<name>A0ABW1EUR1_9ACTN</name>
<proteinExistence type="predicted"/>
<evidence type="ECO:0008006" key="4">
    <source>
        <dbReference type="Google" id="ProtNLM"/>
    </source>
</evidence>
<reference evidence="3" key="1">
    <citation type="journal article" date="2019" name="Int. J. Syst. Evol. Microbiol.">
        <title>The Global Catalogue of Microorganisms (GCM) 10K type strain sequencing project: providing services to taxonomists for standard genome sequencing and annotation.</title>
        <authorList>
            <consortium name="The Broad Institute Genomics Platform"/>
            <consortium name="The Broad Institute Genome Sequencing Center for Infectious Disease"/>
            <person name="Wu L."/>
            <person name="Ma J."/>
        </authorList>
    </citation>
    <scope>NUCLEOTIDE SEQUENCE [LARGE SCALE GENOMIC DNA]</scope>
    <source>
        <strain evidence="3">CGMCC 4.1469</strain>
    </source>
</reference>
<keyword evidence="1" id="KW-1133">Transmembrane helix</keyword>
<accession>A0ABW1EUR1</accession>
<gene>
    <name evidence="2" type="ORF">ACFP0N_11210</name>
</gene>
<protein>
    <recommendedName>
        <fullName evidence="4">Integral membrane protein</fullName>
    </recommendedName>
</protein>
<evidence type="ECO:0000313" key="2">
    <source>
        <dbReference type="EMBL" id="MFC5885539.1"/>
    </source>
</evidence>
<feature type="transmembrane region" description="Helical" evidence="1">
    <location>
        <begin position="21"/>
        <end position="46"/>
    </location>
</feature>
<feature type="transmembrane region" description="Helical" evidence="1">
    <location>
        <begin position="208"/>
        <end position="230"/>
    </location>
</feature>
<organism evidence="2 3">
    <name type="scientific">Kitasatospora aburaviensis</name>
    <dbReference type="NCBI Taxonomy" id="67265"/>
    <lineage>
        <taxon>Bacteria</taxon>
        <taxon>Bacillati</taxon>
        <taxon>Actinomycetota</taxon>
        <taxon>Actinomycetes</taxon>
        <taxon>Kitasatosporales</taxon>
        <taxon>Streptomycetaceae</taxon>
        <taxon>Kitasatospora</taxon>
    </lineage>
</organism>
<dbReference type="EMBL" id="JBHSOD010000010">
    <property type="protein sequence ID" value="MFC5885539.1"/>
    <property type="molecule type" value="Genomic_DNA"/>
</dbReference>
<keyword evidence="1" id="KW-0472">Membrane</keyword>
<sequence length="233" mass="24472">MNALIKDARPPGGFRRIAGPAVRVLTQALVLLAGLAATVLGFTWFVDAYDAVGAYRHAPVCGTAAATPGTDCLLHETGKVTARAVHNSDDGTSYELTVARETAPERGYMVGEAFYDDAHVGVDVDLALFRGRVAELSYQGHRAENTITPWKTAAEVALLAGLGSALTAQGLTWWRTGPQGLPFGVAVYTAFFAFLVGLFLLLTQWPLAVTLGLPVVGWLGVTAASVAGSLEDA</sequence>
<dbReference type="RefSeq" id="WP_313761703.1">
    <property type="nucleotide sequence ID" value="NZ_BAAAVH010000049.1"/>
</dbReference>
<evidence type="ECO:0000256" key="1">
    <source>
        <dbReference type="SAM" id="Phobius"/>
    </source>
</evidence>